<reference evidence="2 3" key="1">
    <citation type="submission" date="2016-10" db="EMBL/GenBank/DDBJ databases">
        <authorList>
            <person name="Varghese N."/>
            <person name="Submissions S."/>
        </authorList>
    </citation>
    <scope>NUCLEOTIDE SEQUENCE [LARGE SCALE GENOMIC DNA]</scope>
    <source>
        <strain evidence="2 3">DSM 13796</strain>
    </source>
</reference>
<dbReference type="PANTHER" id="PTHR46211:SF7">
    <property type="entry name" value="GLYCEROPHOSPHODIESTER PHOSPHODIESTERASE"/>
    <property type="match status" value="1"/>
</dbReference>
<feature type="domain" description="GP-PDE" evidence="1">
    <location>
        <begin position="61"/>
        <end position="304"/>
    </location>
</feature>
<evidence type="ECO:0000259" key="1">
    <source>
        <dbReference type="PROSITE" id="PS51704"/>
    </source>
</evidence>
<protein>
    <submittedName>
        <fullName evidence="2">Glycerophosphoryl diester phosphodiesterase</fullName>
    </submittedName>
</protein>
<evidence type="ECO:0000313" key="3">
    <source>
        <dbReference type="Proteomes" id="UP000182762"/>
    </source>
</evidence>
<dbReference type="PROSITE" id="PS51704">
    <property type="entry name" value="GP_PDE"/>
    <property type="match status" value="1"/>
</dbReference>
<dbReference type="EMBL" id="FOXX01000002">
    <property type="protein sequence ID" value="SFQ41820.1"/>
    <property type="molecule type" value="Genomic_DNA"/>
</dbReference>
<accession>A0A1I5YCG5</accession>
<proteinExistence type="predicted"/>
<sequence>MIMKETQSFYIKKERTVNSKKHGLHKKEKTMTKRIFIAIGLLLLLVSSEHRFVLAQSTHPILNIAHRGASAYAPEHTMISYKKALDMGADYLEIDLQQTKDGVLVAIHDSKLERTTNGKGRVKDYTYDQLKKLDAGSWFNRKYPEQAKESFEKESILSLEEIFAYFGRDQHYYIETKSPQSYKGMEENLLKLVDKYNIPEEHLLIESFSAKSLKSIHEKKPELSLIKLSLCRPSLQEIKEIKTYADGIGPRATCLDKGYIEKVHSQGLFLHAFTVNDKKAMGKLINWGVDGLFTNNPDVLKDVIENQNS</sequence>
<dbReference type="InterPro" id="IPR017946">
    <property type="entry name" value="PLC-like_Pdiesterase_TIM-brl"/>
</dbReference>
<dbReference type="Proteomes" id="UP000182762">
    <property type="component" value="Unassembled WGS sequence"/>
</dbReference>
<comment type="caution">
    <text evidence="2">The sequence shown here is derived from an EMBL/GenBank/DDBJ whole genome shotgun (WGS) entry which is preliminary data.</text>
</comment>
<dbReference type="PANTHER" id="PTHR46211">
    <property type="entry name" value="GLYCEROPHOSPHORYL DIESTER PHOSPHODIESTERASE"/>
    <property type="match status" value="1"/>
</dbReference>
<dbReference type="Gene3D" id="3.20.20.190">
    <property type="entry name" value="Phosphatidylinositol (PI) phosphodiesterase"/>
    <property type="match status" value="1"/>
</dbReference>
<gene>
    <name evidence="2" type="ORF">SAMN02745910_01372</name>
</gene>
<dbReference type="InterPro" id="IPR030395">
    <property type="entry name" value="GP_PDE_dom"/>
</dbReference>
<evidence type="ECO:0000313" key="2">
    <source>
        <dbReference type="EMBL" id="SFQ41820.1"/>
    </source>
</evidence>
<dbReference type="Pfam" id="PF03009">
    <property type="entry name" value="GDPD"/>
    <property type="match status" value="1"/>
</dbReference>
<name>A0A1I5YCG5_9BACI</name>
<dbReference type="CDD" id="cd08601">
    <property type="entry name" value="GDPD_SaGlpQ_like"/>
    <property type="match status" value="1"/>
</dbReference>
<organism evidence="2 3">
    <name type="scientific">Priestia endophytica DSM 13796</name>
    <dbReference type="NCBI Taxonomy" id="1121089"/>
    <lineage>
        <taxon>Bacteria</taxon>
        <taxon>Bacillati</taxon>
        <taxon>Bacillota</taxon>
        <taxon>Bacilli</taxon>
        <taxon>Bacillales</taxon>
        <taxon>Bacillaceae</taxon>
        <taxon>Priestia</taxon>
    </lineage>
</organism>
<dbReference type="SUPFAM" id="SSF51695">
    <property type="entry name" value="PLC-like phosphodiesterases"/>
    <property type="match status" value="1"/>
</dbReference>
<keyword evidence="3" id="KW-1185">Reference proteome</keyword>
<dbReference type="PROSITE" id="PS50007">
    <property type="entry name" value="PIPLC_X_DOMAIN"/>
    <property type="match status" value="1"/>
</dbReference>